<evidence type="ECO:0000313" key="5">
    <source>
        <dbReference type="Proteomes" id="UP000184123"/>
    </source>
</evidence>
<feature type="region of interest" description="Disordered" evidence="1">
    <location>
        <begin position="277"/>
        <end position="310"/>
    </location>
</feature>
<dbReference type="Proteomes" id="UP000184123">
    <property type="component" value="Unassembled WGS sequence"/>
</dbReference>
<name>A0A1M7F2B0_9GAMM</name>
<dbReference type="RefSeq" id="WP_143166259.1">
    <property type="nucleotide sequence ID" value="NZ_BJXU01000039.1"/>
</dbReference>
<accession>A0A1M7F2B0</accession>
<organism evidence="4 5">
    <name type="scientific">Halomonas cupida</name>
    <dbReference type="NCBI Taxonomy" id="44933"/>
    <lineage>
        <taxon>Bacteria</taxon>
        <taxon>Pseudomonadati</taxon>
        <taxon>Pseudomonadota</taxon>
        <taxon>Gammaproteobacteria</taxon>
        <taxon>Oceanospirillales</taxon>
        <taxon>Halomonadaceae</taxon>
        <taxon>Halomonas</taxon>
    </lineage>
</organism>
<dbReference type="OrthoDB" id="5833205at2"/>
<proteinExistence type="predicted"/>
<reference evidence="4 5" key="1">
    <citation type="submission" date="2016-11" db="EMBL/GenBank/DDBJ databases">
        <authorList>
            <person name="Jaros S."/>
            <person name="Januszkiewicz K."/>
            <person name="Wedrychowicz H."/>
        </authorList>
    </citation>
    <scope>NUCLEOTIDE SEQUENCE [LARGE SCALE GENOMIC DNA]</scope>
    <source>
        <strain evidence="4 5">DSM 4740</strain>
    </source>
</reference>
<dbReference type="Proteomes" id="UP000321726">
    <property type="component" value="Unassembled WGS sequence"/>
</dbReference>
<gene>
    <name evidence="3" type="ORF">HCU01_13080</name>
    <name evidence="4" type="ORF">SAMN05660971_01890</name>
</gene>
<feature type="chain" id="PRO_5013201032" description="Adhesin" evidence="2">
    <location>
        <begin position="25"/>
        <end position="407"/>
    </location>
</feature>
<dbReference type="AlphaFoldDB" id="A0A1M7F2B0"/>
<reference evidence="3 6" key="2">
    <citation type="submission" date="2019-07" db="EMBL/GenBank/DDBJ databases">
        <title>Whole genome shotgun sequence of Halomonas cupida NBRC 102219.</title>
        <authorList>
            <person name="Hosoyama A."/>
            <person name="Uohara A."/>
            <person name="Ohji S."/>
            <person name="Ichikawa N."/>
        </authorList>
    </citation>
    <scope>NUCLEOTIDE SEQUENCE [LARGE SCALE GENOMIC DNA]</scope>
    <source>
        <strain evidence="3 6">NBRC 102219</strain>
    </source>
</reference>
<evidence type="ECO:0000313" key="3">
    <source>
        <dbReference type="EMBL" id="GEN23359.1"/>
    </source>
</evidence>
<dbReference type="EMBL" id="BJXU01000039">
    <property type="protein sequence ID" value="GEN23359.1"/>
    <property type="molecule type" value="Genomic_DNA"/>
</dbReference>
<feature type="signal peptide" evidence="2">
    <location>
        <begin position="1"/>
        <end position="24"/>
    </location>
</feature>
<evidence type="ECO:0000256" key="2">
    <source>
        <dbReference type="SAM" id="SignalP"/>
    </source>
</evidence>
<sequence length="407" mass="40369">MKTFNKTPLALAISALLVAPAAMAEGWGGNDFDTDSSIDSEFDNNIDVDIEHDQSTRVRTGALGGSIFYDPNYSGATVDSKQLSDGNQSSQEMTKNNANVNGNALRGAAGNIGANVAAGDNNQQANDAALASSDASTVFGQASSFSAQSASNNAHYTAGSPNNASLGGNALRGASGNIGVNVAAGMGNAQHNSLAAAVNTASGSAQATTGGVQATYDNDTVTTGSKVRLWSGSNYEEETTLTGGYAGVGLGGMSGDYEGTTQGISDQVGEVYLDTWEGETHTGGNSTGHIDVDSEAQGAQAGPNGEGAFVFEESGTEEGSFSGGLGFVEFGAIALGGTSSGSSREFQDVLVYQQNNATLGGNALQGAVGNIGVNVASGSGNLQRNSLSIASSMAGSVGGGGGGEGGN</sequence>
<dbReference type="EMBL" id="FRCA01000004">
    <property type="protein sequence ID" value="SHL97838.1"/>
    <property type="molecule type" value="Genomic_DNA"/>
</dbReference>
<keyword evidence="6" id="KW-1185">Reference proteome</keyword>
<keyword evidence="2" id="KW-0732">Signal</keyword>
<feature type="region of interest" description="Disordered" evidence="1">
    <location>
        <begin position="78"/>
        <end position="102"/>
    </location>
</feature>
<evidence type="ECO:0000313" key="6">
    <source>
        <dbReference type="Proteomes" id="UP000321726"/>
    </source>
</evidence>
<protein>
    <recommendedName>
        <fullName evidence="7">Adhesin</fullName>
    </recommendedName>
</protein>
<evidence type="ECO:0000313" key="4">
    <source>
        <dbReference type="EMBL" id="SHL97838.1"/>
    </source>
</evidence>
<evidence type="ECO:0008006" key="7">
    <source>
        <dbReference type="Google" id="ProtNLM"/>
    </source>
</evidence>
<dbReference type="STRING" id="44933.SAMN05660971_01890"/>
<evidence type="ECO:0000256" key="1">
    <source>
        <dbReference type="SAM" id="MobiDB-lite"/>
    </source>
</evidence>